<dbReference type="Proteomes" id="UP001206925">
    <property type="component" value="Unassembled WGS sequence"/>
</dbReference>
<evidence type="ECO:0000313" key="2">
    <source>
        <dbReference type="EMBL" id="KAI7758184.1"/>
    </source>
</evidence>
<reference evidence="2" key="1">
    <citation type="submission" date="2022-06" db="EMBL/GenBank/DDBJ databases">
        <title>Uncovering the hologenomic basis of an extraordinary plant invasion.</title>
        <authorList>
            <person name="Bieker V.C."/>
            <person name="Martin M.D."/>
            <person name="Gilbert T."/>
            <person name="Hodgins K."/>
            <person name="Battlay P."/>
            <person name="Petersen B."/>
            <person name="Wilson J."/>
        </authorList>
    </citation>
    <scope>NUCLEOTIDE SEQUENCE</scope>
    <source>
        <strain evidence="2">AA19_3_7</strain>
        <tissue evidence="2">Leaf</tissue>
    </source>
</reference>
<accession>A0AAD5GYZ7</accession>
<dbReference type="EMBL" id="JAMZMK010000018">
    <property type="protein sequence ID" value="KAI7758184.1"/>
    <property type="molecule type" value="Genomic_DNA"/>
</dbReference>
<gene>
    <name evidence="2" type="ORF">M8C21_006513</name>
</gene>
<evidence type="ECO:0000313" key="3">
    <source>
        <dbReference type="Proteomes" id="UP001206925"/>
    </source>
</evidence>
<dbReference type="AlphaFoldDB" id="A0AAD5GYZ7"/>
<feature type="region of interest" description="Disordered" evidence="1">
    <location>
        <begin position="220"/>
        <end position="241"/>
    </location>
</feature>
<proteinExistence type="predicted"/>
<evidence type="ECO:0000256" key="1">
    <source>
        <dbReference type="SAM" id="MobiDB-lite"/>
    </source>
</evidence>
<name>A0AAD5GYZ7_AMBAR</name>
<organism evidence="2 3">
    <name type="scientific">Ambrosia artemisiifolia</name>
    <name type="common">Common ragweed</name>
    <dbReference type="NCBI Taxonomy" id="4212"/>
    <lineage>
        <taxon>Eukaryota</taxon>
        <taxon>Viridiplantae</taxon>
        <taxon>Streptophyta</taxon>
        <taxon>Embryophyta</taxon>
        <taxon>Tracheophyta</taxon>
        <taxon>Spermatophyta</taxon>
        <taxon>Magnoliopsida</taxon>
        <taxon>eudicotyledons</taxon>
        <taxon>Gunneridae</taxon>
        <taxon>Pentapetalae</taxon>
        <taxon>asterids</taxon>
        <taxon>campanulids</taxon>
        <taxon>Asterales</taxon>
        <taxon>Asteraceae</taxon>
        <taxon>Asteroideae</taxon>
        <taxon>Heliantheae alliance</taxon>
        <taxon>Heliantheae</taxon>
        <taxon>Ambrosia</taxon>
    </lineage>
</organism>
<keyword evidence="3" id="KW-1185">Reference proteome</keyword>
<comment type="caution">
    <text evidence="2">The sequence shown here is derived from an EMBL/GenBank/DDBJ whole genome shotgun (WGS) entry which is preliminary data.</text>
</comment>
<protein>
    <submittedName>
        <fullName evidence="2">Uncharacterized protein</fullName>
    </submittedName>
</protein>
<sequence>MSSFPLTAIPIAKPTAKLTAMPDPLFVCKRFGEASRADGDDYAGEDYSGADSGAGRRRSDKFLHGMVTVGLNDLDLSSKSCQRSHWKSGHKEKCEGFRLSRNLSSSRKKERLKCPPRPSLQVAAIEEVVAPHLRVVLIKGREMDMLDIVIKKALCIFCVVVDVDESVAGCWTYGGEDSQWSGEKSGSNFSVERTRLIKRSLSVGNMLYDDNILRDRNSSIGTAQNNEESLPEISSESDSSYQRYTNTISSEEYTDSARVFYNRDSFNCSNFLDWLSSSRNSFEDETYER</sequence>
<feature type="compositionally biased region" description="Low complexity" evidence="1">
    <location>
        <begin position="227"/>
        <end position="240"/>
    </location>
</feature>